<proteinExistence type="predicted"/>
<organism evidence="2 3">
    <name type="scientific">Musa troglodytarum</name>
    <name type="common">fe'i banana</name>
    <dbReference type="NCBI Taxonomy" id="320322"/>
    <lineage>
        <taxon>Eukaryota</taxon>
        <taxon>Viridiplantae</taxon>
        <taxon>Streptophyta</taxon>
        <taxon>Embryophyta</taxon>
        <taxon>Tracheophyta</taxon>
        <taxon>Spermatophyta</taxon>
        <taxon>Magnoliopsida</taxon>
        <taxon>Liliopsida</taxon>
        <taxon>Zingiberales</taxon>
        <taxon>Musaceae</taxon>
        <taxon>Musa</taxon>
    </lineage>
</organism>
<keyword evidence="3" id="KW-1185">Reference proteome</keyword>
<feature type="compositionally biased region" description="Polar residues" evidence="1">
    <location>
        <begin position="57"/>
        <end position="71"/>
    </location>
</feature>
<evidence type="ECO:0000313" key="2">
    <source>
        <dbReference type="EMBL" id="URE02013.1"/>
    </source>
</evidence>
<protein>
    <submittedName>
        <fullName evidence="2">Uncharacterized protein</fullName>
    </submittedName>
</protein>
<sequence length="185" mass="18859">ATITKTAAEVLERVSVEVEADTRLLPVAASRCGRPRPGGGHQVTGTSRNRPSRKENSLCSQQSWSSPTTRASPLASPISPVAATSVSPFSAAAAQSPTAHSASRPSMASPAFPCPAASTSSSSLAPSSLNHLPQAAAPCIGGGTDDGGWSDPRGGDFCQAGTPQVIGRGKGRVAWRRTSNRKTAK</sequence>
<evidence type="ECO:0000256" key="1">
    <source>
        <dbReference type="SAM" id="MobiDB-lite"/>
    </source>
</evidence>
<dbReference type="Proteomes" id="UP001055439">
    <property type="component" value="Chromosome 5"/>
</dbReference>
<feature type="compositionally biased region" description="Basic residues" evidence="1">
    <location>
        <begin position="169"/>
        <end position="185"/>
    </location>
</feature>
<feature type="region of interest" description="Disordered" evidence="1">
    <location>
        <begin position="27"/>
        <end position="185"/>
    </location>
</feature>
<feature type="non-terminal residue" evidence="2">
    <location>
        <position position="1"/>
    </location>
</feature>
<accession>A0A9E7FYA1</accession>
<gene>
    <name evidence="2" type="ORF">MUK42_11191</name>
</gene>
<evidence type="ECO:0000313" key="3">
    <source>
        <dbReference type="Proteomes" id="UP001055439"/>
    </source>
</evidence>
<reference evidence="2" key="1">
    <citation type="submission" date="2022-05" db="EMBL/GenBank/DDBJ databases">
        <title>The Musa troglodytarum L. genome provides insights into the mechanism of non-climacteric behaviour and enrichment of carotenoids.</title>
        <authorList>
            <person name="Wang J."/>
        </authorList>
    </citation>
    <scope>NUCLEOTIDE SEQUENCE</scope>
    <source>
        <tissue evidence="2">Leaf</tissue>
    </source>
</reference>
<name>A0A9E7FYA1_9LILI</name>
<feature type="compositionally biased region" description="Low complexity" evidence="1">
    <location>
        <begin position="85"/>
        <end position="128"/>
    </location>
</feature>
<dbReference type="EMBL" id="CP097507">
    <property type="protein sequence ID" value="URE02013.1"/>
    <property type="molecule type" value="Genomic_DNA"/>
</dbReference>
<dbReference type="AlphaFoldDB" id="A0A9E7FYA1"/>